<dbReference type="Proteomes" id="UP000050346">
    <property type="component" value="Unassembled WGS sequence"/>
</dbReference>
<comment type="caution">
    <text evidence="12">The sequence shown here is derived from an EMBL/GenBank/DDBJ whole genome shotgun (WGS) entry which is preliminary data.</text>
</comment>
<dbReference type="CDD" id="cd01347">
    <property type="entry name" value="ligand_gated_channel"/>
    <property type="match status" value="1"/>
</dbReference>
<reference evidence="12 13" key="1">
    <citation type="submission" date="2015-09" db="EMBL/GenBank/DDBJ databases">
        <title>Genome announcement of multiple Pseudomonas syringae strains.</title>
        <authorList>
            <person name="Thakur S."/>
            <person name="Wang P.W."/>
            <person name="Gong Y."/>
            <person name="Weir B.S."/>
            <person name="Guttman D.S."/>
        </authorList>
    </citation>
    <scope>NUCLEOTIDE SEQUENCE [LARGE SCALE GENOMIC DNA]</scope>
    <source>
        <strain evidence="12 13">ICMP9150</strain>
    </source>
</reference>
<dbReference type="InterPro" id="IPR039426">
    <property type="entry name" value="TonB-dep_rcpt-like"/>
</dbReference>
<keyword evidence="2 8" id="KW-0813">Transport</keyword>
<evidence type="ECO:0000313" key="12">
    <source>
        <dbReference type="EMBL" id="KPX13645.1"/>
    </source>
</evidence>
<dbReference type="Gene3D" id="2.40.170.20">
    <property type="entry name" value="TonB-dependent receptor, beta-barrel domain"/>
    <property type="match status" value="1"/>
</dbReference>
<dbReference type="InterPro" id="IPR037066">
    <property type="entry name" value="Plug_dom_sf"/>
</dbReference>
<evidence type="ECO:0000256" key="1">
    <source>
        <dbReference type="ARBA" id="ARBA00004571"/>
    </source>
</evidence>
<evidence type="ECO:0000256" key="6">
    <source>
        <dbReference type="ARBA" id="ARBA00023136"/>
    </source>
</evidence>
<proteinExistence type="inferred from homology"/>
<dbReference type="Gene3D" id="2.170.130.10">
    <property type="entry name" value="TonB-dependent receptor, plug domain"/>
    <property type="match status" value="1"/>
</dbReference>
<organism evidence="12 13">
    <name type="scientific">Pseudomonas amygdali pv. dendropanacis</name>
    <dbReference type="NCBI Taxonomy" id="235272"/>
    <lineage>
        <taxon>Bacteria</taxon>
        <taxon>Pseudomonadati</taxon>
        <taxon>Pseudomonadota</taxon>
        <taxon>Gammaproteobacteria</taxon>
        <taxon>Pseudomonadales</taxon>
        <taxon>Pseudomonadaceae</taxon>
        <taxon>Pseudomonas</taxon>
        <taxon>Pseudomonas amygdali</taxon>
    </lineage>
</organism>
<keyword evidence="6 8" id="KW-0472">Membrane</keyword>
<accession>A0A0P9PJG7</accession>
<evidence type="ECO:0000256" key="5">
    <source>
        <dbReference type="ARBA" id="ARBA00023077"/>
    </source>
</evidence>
<dbReference type="PANTHER" id="PTHR47234:SF3">
    <property type="entry name" value="SECRETIN_TONB SHORT N-TERMINAL DOMAIN-CONTAINING PROTEIN"/>
    <property type="match status" value="1"/>
</dbReference>
<feature type="domain" description="TonB-dependent receptor-like beta-barrel" evidence="10">
    <location>
        <begin position="317"/>
        <end position="818"/>
    </location>
</feature>
<keyword evidence="4 8" id="KW-0812">Transmembrane</keyword>
<evidence type="ECO:0000256" key="4">
    <source>
        <dbReference type="ARBA" id="ARBA00022692"/>
    </source>
</evidence>
<dbReference type="PANTHER" id="PTHR47234">
    <property type="match status" value="1"/>
</dbReference>
<evidence type="ECO:0000256" key="9">
    <source>
        <dbReference type="RuleBase" id="RU003357"/>
    </source>
</evidence>
<protein>
    <submittedName>
        <fullName evidence="12">Putative TonB-dependent siderophore receptor</fullName>
    </submittedName>
</protein>
<evidence type="ECO:0000256" key="7">
    <source>
        <dbReference type="ARBA" id="ARBA00023237"/>
    </source>
</evidence>
<keyword evidence="5 9" id="KW-0798">TonB box</keyword>
<evidence type="ECO:0000313" key="13">
    <source>
        <dbReference type="Proteomes" id="UP000050346"/>
    </source>
</evidence>
<name>A0A0P9PJG7_PSEA0</name>
<dbReference type="InterPro" id="IPR012910">
    <property type="entry name" value="Plug_dom"/>
</dbReference>
<comment type="similarity">
    <text evidence="8 9">Belongs to the TonB-dependent receptor family.</text>
</comment>
<dbReference type="GO" id="GO:0009279">
    <property type="term" value="C:cell outer membrane"/>
    <property type="evidence" value="ECO:0007669"/>
    <property type="project" value="UniProtKB-SubCell"/>
</dbReference>
<dbReference type="InterPro" id="IPR000531">
    <property type="entry name" value="Beta-barrel_TonB"/>
</dbReference>
<dbReference type="SUPFAM" id="SSF56935">
    <property type="entry name" value="Porins"/>
    <property type="match status" value="1"/>
</dbReference>
<gene>
    <name evidence="12" type="ORF">ALO71_04654</name>
</gene>
<sequence length="857" mass="92677">MRQQTDPCLVEVPRTFSALPKDYSVMALPAHAPRHALRKPLIKSIALVGLGLMNPAQADDETLDREARLDKVTVISTGVRGTQRTVTESPAPIDIVTSDQLLKTGRADLTEAIAKLLPSFNYGTNVAGYNSTIRPLSNRSLAPAYTLVLVNGKRRHNSALPANGSTDSSGANSVDIDMIPISAVERIEVLKDSAAAQYGSDAIAGVINVILKSSAEGGHLGVTYGKLYSGEGEVSKFEGDTGFELGDGGFLHLSADARKRGDASWNERATNNAYFPGDPREATWDRVGVKNGDPQIKAFNLAYNAELPLDDQTTVYSHGTYGQRGAIINNYFRYPNSNANIPELFTDGYYPLNNLDDTDYQYLIGAKGEALGWNWDLSTTYGRNNNHQYSDLTINPSLGPASPTSFDDLATYRFEQWVNNVDITRALDGLFGVPLQVSAGLEHRWERFRTFSGDAQAYQVGGYRFPATLPNGQANPLAGQLASIAAQAAAVISPQDATSLQRNNYAAYVDFGITPIEPLFVDLALRAEHFDDDSGNTVSAKLNSRYEFTDTFAVRGTVGTGFRAPSLTQVGYSISDNRVGAAPDGTIVPAVTRIAPVNSALAQALGATTLDPEKSRNLGFGVTWQPAARTSLTADAYWIEIADRIARTESLYGPALAPILVAQGVDTSTWTSYYANAFDTRTRGLDIVLDHSSQYGAWGNVRWSAGFNYNKTIITDVKDAPAALQGLGNNPGGSLTWVGRAREGDLTDAQPKTKWVLGGKWTLGDLGVNLQTTRYGKVKTLQQLESGDRSFGAKWITDLDVSYTLYDNITLSVGGTNIFDVRPDKNAIPSAVGLNLYGNSPFYPGGGFWYSKIAYDF</sequence>
<keyword evidence="12" id="KW-0675">Receptor</keyword>
<feature type="domain" description="TonB-dependent receptor plug" evidence="11">
    <location>
        <begin position="87"/>
        <end position="206"/>
    </location>
</feature>
<dbReference type="Pfam" id="PF07715">
    <property type="entry name" value="Plug"/>
    <property type="match status" value="1"/>
</dbReference>
<dbReference type="PROSITE" id="PS52016">
    <property type="entry name" value="TONB_DEPENDENT_REC_3"/>
    <property type="match status" value="1"/>
</dbReference>
<keyword evidence="7 8" id="KW-0998">Cell outer membrane</keyword>
<dbReference type="EMBL" id="LJQG01000307">
    <property type="protein sequence ID" value="KPX13645.1"/>
    <property type="molecule type" value="Genomic_DNA"/>
</dbReference>
<keyword evidence="3 8" id="KW-1134">Transmembrane beta strand</keyword>
<comment type="subcellular location">
    <subcellularLocation>
        <location evidence="1 8">Cell outer membrane</location>
        <topology evidence="1 8">Multi-pass membrane protein</topology>
    </subcellularLocation>
</comment>
<dbReference type="Pfam" id="PF00593">
    <property type="entry name" value="TonB_dep_Rec_b-barrel"/>
    <property type="match status" value="1"/>
</dbReference>
<evidence type="ECO:0000256" key="3">
    <source>
        <dbReference type="ARBA" id="ARBA00022452"/>
    </source>
</evidence>
<evidence type="ECO:0000256" key="8">
    <source>
        <dbReference type="PROSITE-ProRule" id="PRU01360"/>
    </source>
</evidence>
<dbReference type="InterPro" id="IPR036942">
    <property type="entry name" value="Beta-barrel_TonB_sf"/>
</dbReference>
<evidence type="ECO:0000259" key="10">
    <source>
        <dbReference type="Pfam" id="PF00593"/>
    </source>
</evidence>
<dbReference type="AlphaFoldDB" id="A0A0P9PJG7"/>
<evidence type="ECO:0000259" key="11">
    <source>
        <dbReference type="Pfam" id="PF07715"/>
    </source>
</evidence>
<evidence type="ECO:0000256" key="2">
    <source>
        <dbReference type="ARBA" id="ARBA00022448"/>
    </source>
</evidence>
<dbReference type="PATRIC" id="fig|235272.12.peg.2618"/>